<evidence type="ECO:0000256" key="2">
    <source>
        <dbReference type="ARBA" id="ARBA00022840"/>
    </source>
</evidence>
<evidence type="ECO:0000256" key="1">
    <source>
        <dbReference type="ARBA" id="ARBA00022741"/>
    </source>
</evidence>
<dbReference type="Gene3D" id="3.40.50.300">
    <property type="entry name" value="P-loop containing nucleotide triphosphate hydrolases"/>
    <property type="match status" value="1"/>
</dbReference>
<dbReference type="CDD" id="cd01129">
    <property type="entry name" value="PulE-GspE-like"/>
    <property type="match status" value="1"/>
</dbReference>
<dbReference type="PANTHER" id="PTHR30258:SF2">
    <property type="entry name" value="COMG OPERON PROTEIN 1"/>
    <property type="match status" value="1"/>
</dbReference>
<dbReference type="InterPro" id="IPR037257">
    <property type="entry name" value="T2SS_E_N_sf"/>
</dbReference>
<evidence type="ECO:0000313" key="4">
    <source>
        <dbReference type="EMBL" id="CAB4885584.1"/>
    </source>
</evidence>
<evidence type="ECO:0000259" key="3">
    <source>
        <dbReference type="PROSITE" id="PS00662"/>
    </source>
</evidence>
<organism evidence="4">
    <name type="scientific">freshwater metagenome</name>
    <dbReference type="NCBI Taxonomy" id="449393"/>
    <lineage>
        <taxon>unclassified sequences</taxon>
        <taxon>metagenomes</taxon>
        <taxon>ecological metagenomes</taxon>
    </lineage>
</organism>
<dbReference type="Gene3D" id="3.30.450.90">
    <property type="match status" value="1"/>
</dbReference>
<dbReference type="InterPro" id="IPR007831">
    <property type="entry name" value="T2SS_GspE_N"/>
</dbReference>
<proteinExistence type="predicted"/>
<dbReference type="PANTHER" id="PTHR30258">
    <property type="entry name" value="TYPE II SECRETION SYSTEM PROTEIN GSPE-RELATED"/>
    <property type="match status" value="1"/>
</dbReference>
<dbReference type="EMBL" id="CAFBLP010000061">
    <property type="protein sequence ID" value="CAB4885584.1"/>
    <property type="molecule type" value="Genomic_DNA"/>
</dbReference>
<gene>
    <name evidence="4" type="ORF">UFOPK3376_02148</name>
</gene>
<dbReference type="Pfam" id="PF05157">
    <property type="entry name" value="MshEN"/>
    <property type="match status" value="1"/>
</dbReference>
<dbReference type="PROSITE" id="PS00662">
    <property type="entry name" value="T2SP_E"/>
    <property type="match status" value="1"/>
</dbReference>
<dbReference type="Pfam" id="PF00437">
    <property type="entry name" value="T2SSE"/>
    <property type="match status" value="1"/>
</dbReference>
<dbReference type="Gene3D" id="3.30.300.160">
    <property type="entry name" value="Type II secretion system, protein E, N-terminal domain"/>
    <property type="match status" value="1"/>
</dbReference>
<keyword evidence="1" id="KW-0547">Nucleotide-binding</keyword>
<feature type="domain" description="Bacterial type II secretion system protein E" evidence="3">
    <location>
        <begin position="407"/>
        <end position="421"/>
    </location>
</feature>
<dbReference type="GO" id="GO:0005886">
    <property type="term" value="C:plasma membrane"/>
    <property type="evidence" value="ECO:0007669"/>
    <property type="project" value="TreeGrafter"/>
</dbReference>
<dbReference type="InterPro" id="IPR027417">
    <property type="entry name" value="P-loop_NTPase"/>
</dbReference>
<dbReference type="SUPFAM" id="SSF52540">
    <property type="entry name" value="P-loop containing nucleoside triphosphate hydrolases"/>
    <property type="match status" value="1"/>
</dbReference>
<keyword evidence="2" id="KW-0067">ATP-binding</keyword>
<dbReference type="GO" id="GO:0005524">
    <property type="term" value="F:ATP binding"/>
    <property type="evidence" value="ECO:0007669"/>
    <property type="project" value="UniProtKB-KW"/>
</dbReference>
<protein>
    <submittedName>
        <fullName evidence="4">Unannotated protein</fullName>
    </submittedName>
</protein>
<sequence length="589" mass="64121">MKKRQRQSTALGLEQGELQVQAGPAAEVTRTIEGDDRLRLGEVLASEHGLASEDIWNALNHQVESGGRLGAILVEQGAIDPIVLNQALATQLGLPTVDLRRERPTAAALALIPEVMARHHHVIPLRLVDGTIDVAVADGADPAVREYLARLRVDVVNVFLAPPADVETALRTHYRLISADDRQIQEFWANAAPEEVIEEIGVSDAPIIQLVNKMIRQALRDRASDIHVEPTEGRIRVRFRVDGALREVLSLPASAGPELVSRIKIMADMDIVERRRPQDGQFQMTIDGAGLDVRVSTGATIWGETAVLRLLDKSRSILELSELGMPADTHDRYQSIVSKPYGMIICSGPTGSGKTTTLYATLGNVSRSDVNVMTIEDPVEYVFPAINQMQINLQADVTFASGLKLILRQDPDIILVGEIRDEETASIAVHAALTGHLVMTSLHATDASAALYRLLDMGVESFLVASSLVGVVGQRLVRKICPSCAAPYKPSASDMRWYDYLGGPTKKVFLRGAGCNYCSDTGFRERVGVYEVLEVTEEIGQLLVAGATPHDVRDLATKQGMRTMGAEAMNLVANDVTTIDEVIRNVYVA</sequence>
<name>A0A6J7EWC2_9ZZZZ</name>
<dbReference type="AlphaFoldDB" id="A0A6J7EWC2"/>
<dbReference type="SUPFAM" id="SSF160246">
    <property type="entry name" value="EspE N-terminal domain-like"/>
    <property type="match status" value="1"/>
</dbReference>
<dbReference type="GO" id="GO:0016887">
    <property type="term" value="F:ATP hydrolysis activity"/>
    <property type="evidence" value="ECO:0007669"/>
    <property type="project" value="TreeGrafter"/>
</dbReference>
<dbReference type="InterPro" id="IPR001482">
    <property type="entry name" value="T2SS/T4SS_dom"/>
</dbReference>
<accession>A0A6J7EWC2</accession>
<reference evidence="4" key="1">
    <citation type="submission" date="2020-05" db="EMBL/GenBank/DDBJ databases">
        <authorList>
            <person name="Chiriac C."/>
            <person name="Salcher M."/>
            <person name="Ghai R."/>
            <person name="Kavagutti S V."/>
        </authorList>
    </citation>
    <scope>NUCLEOTIDE SEQUENCE</scope>
</reference>